<sequence>MILILFLVIFIFVIADNLFSGFLAFTLFWNGIIESILISFTYAYIRKLIFK</sequence>
<keyword evidence="1" id="KW-0472">Membrane</keyword>
<dbReference type="AlphaFoldDB" id="A0A0A2AJA4"/>
<evidence type="ECO:0000256" key="1">
    <source>
        <dbReference type="SAM" id="Phobius"/>
    </source>
</evidence>
<protein>
    <submittedName>
        <fullName evidence="2">Uncharacterized protein</fullName>
    </submittedName>
</protein>
<evidence type="ECO:0000313" key="3">
    <source>
        <dbReference type="Proteomes" id="UP000030533"/>
    </source>
</evidence>
<dbReference type="Proteomes" id="UP000030533">
    <property type="component" value="Unassembled WGS sequence"/>
</dbReference>
<name>A0A0A2AJA4_PROMR</name>
<organism evidence="2 3">
    <name type="scientific">Prochlorococcus marinus str. MIT 9314</name>
    <dbReference type="NCBI Taxonomy" id="167548"/>
    <lineage>
        <taxon>Bacteria</taxon>
        <taxon>Bacillati</taxon>
        <taxon>Cyanobacteriota</taxon>
        <taxon>Cyanophyceae</taxon>
        <taxon>Synechococcales</taxon>
        <taxon>Prochlorococcaceae</taxon>
        <taxon>Prochlorococcus</taxon>
    </lineage>
</organism>
<feature type="transmembrane region" description="Helical" evidence="1">
    <location>
        <begin position="25"/>
        <end position="45"/>
    </location>
</feature>
<proteinExistence type="predicted"/>
<comment type="caution">
    <text evidence="2">The sequence shown here is derived from an EMBL/GenBank/DDBJ whole genome shotgun (WGS) entry which is preliminary data.</text>
</comment>
<dbReference type="STRING" id="167548.EU98_1320"/>
<keyword evidence="1" id="KW-1133">Transmembrane helix</keyword>
<gene>
    <name evidence="2" type="ORF">EU98_1320</name>
</gene>
<keyword evidence="1" id="KW-0812">Transmembrane</keyword>
<evidence type="ECO:0000313" key="2">
    <source>
        <dbReference type="EMBL" id="KGG00519.1"/>
    </source>
</evidence>
<reference evidence="3" key="1">
    <citation type="journal article" date="2014" name="Sci. Data">
        <title>Genomes of diverse isolates of the marine cyanobacterium Prochlorococcus.</title>
        <authorList>
            <person name="Biller S."/>
            <person name="Berube P."/>
            <person name="Thompson J."/>
            <person name="Kelly L."/>
            <person name="Roggensack S."/>
            <person name="Awad L."/>
            <person name="Roache-Johnson K."/>
            <person name="Ding H."/>
            <person name="Giovannoni S.J."/>
            <person name="Moore L.R."/>
            <person name="Chisholm S.W."/>
        </authorList>
    </citation>
    <scope>NUCLEOTIDE SEQUENCE [LARGE SCALE GENOMIC DNA]</scope>
    <source>
        <strain evidence="3">MIT 9314</strain>
    </source>
</reference>
<dbReference type="EMBL" id="JNAO01000012">
    <property type="protein sequence ID" value="KGG00519.1"/>
    <property type="molecule type" value="Genomic_DNA"/>
</dbReference>
<accession>A0A0A2AJA4</accession>